<feature type="coiled-coil region" evidence="2">
    <location>
        <begin position="1609"/>
        <end position="1651"/>
    </location>
</feature>
<organism evidence="6 7">
    <name type="scientific">Amycolatopsis rhabdoformis</name>
    <dbReference type="NCBI Taxonomy" id="1448059"/>
    <lineage>
        <taxon>Bacteria</taxon>
        <taxon>Bacillati</taxon>
        <taxon>Actinomycetota</taxon>
        <taxon>Actinomycetes</taxon>
        <taxon>Pseudonocardiales</taxon>
        <taxon>Pseudonocardiaceae</taxon>
        <taxon>Amycolatopsis</taxon>
    </lineage>
</organism>
<gene>
    <name evidence="6" type="ORF">VSH64_15160</name>
</gene>
<feature type="compositionally biased region" description="Basic and acidic residues" evidence="3">
    <location>
        <begin position="1551"/>
        <end position="1608"/>
    </location>
</feature>
<dbReference type="Gene3D" id="2.180.10.10">
    <property type="entry name" value="RHS repeat-associated core"/>
    <property type="match status" value="3"/>
</dbReference>
<dbReference type="SUPFAM" id="SSF50969">
    <property type="entry name" value="YVTN repeat-like/Quinoprotein amine dehydrogenase"/>
    <property type="match status" value="1"/>
</dbReference>
<dbReference type="InterPro" id="IPR022385">
    <property type="entry name" value="Rhs_assc_core"/>
</dbReference>
<dbReference type="SUPFAM" id="SSF69304">
    <property type="entry name" value="Tricorn protease N-terminal domain"/>
    <property type="match status" value="1"/>
</dbReference>
<dbReference type="Pfam" id="PF25023">
    <property type="entry name" value="TEN_YD-shell"/>
    <property type="match status" value="1"/>
</dbReference>
<keyword evidence="2" id="KW-0175">Coiled coil</keyword>
<evidence type="ECO:0000259" key="4">
    <source>
        <dbReference type="Pfam" id="PF20148"/>
    </source>
</evidence>
<dbReference type="PANTHER" id="PTHR32305:SF15">
    <property type="entry name" value="PROTEIN RHSA-RELATED"/>
    <property type="match status" value="1"/>
</dbReference>
<evidence type="ECO:0000259" key="5">
    <source>
        <dbReference type="Pfam" id="PF25023"/>
    </source>
</evidence>
<evidence type="ECO:0000313" key="7">
    <source>
        <dbReference type="Proteomes" id="UP001330812"/>
    </source>
</evidence>
<feature type="compositionally biased region" description="Basic and acidic residues" evidence="3">
    <location>
        <begin position="1457"/>
        <end position="1468"/>
    </location>
</feature>
<dbReference type="InterPro" id="IPR045351">
    <property type="entry name" value="DUF6531"/>
</dbReference>
<accession>A0ABZ1IHL8</accession>
<dbReference type="InterPro" id="IPR038332">
    <property type="entry name" value="PPE_sf"/>
</dbReference>
<name>A0ABZ1IHL8_9PSEU</name>
<dbReference type="Pfam" id="PF20148">
    <property type="entry name" value="DUF6531"/>
    <property type="match status" value="1"/>
</dbReference>
<keyword evidence="1" id="KW-0677">Repeat</keyword>
<evidence type="ECO:0000256" key="1">
    <source>
        <dbReference type="ARBA" id="ARBA00022737"/>
    </source>
</evidence>
<protein>
    <submittedName>
        <fullName evidence="6">RHS repeat-associated core domain-containing protein</fullName>
    </submittedName>
</protein>
<feature type="compositionally biased region" description="Gly residues" evidence="3">
    <location>
        <begin position="385"/>
        <end position="394"/>
    </location>
</feature>
<feature type="compositionally biased region" description="Polar residues" evidence="3">
    <location>
        <begin position="400"/>
        <end position="413"/>
    </location>
</feature>
<feature type="compositionally biased region" description="Basic and acidic residues" evidence="3">
    <location>
        <begin position="418"/>
        <end position="438"/>
    </location>
</feature>
<dbReference type="Proteomes" id="UP001330812">
    <property type="component" value="Chromosome"/>
</dbReference>
<dbReference type="InterPro" id="IPR031325">
    <property type="entry name" value="RHS_repeat"/>
</dbReference>
<dbReference type="RefSeq" id="WP_326836236.1">
    <property type="nucleotide sequence ID" value="NZ_CP142149.1"/>
</dbReference>
<feature type="compositionally biased region" description="Gly residues" evidence="3">
    <location>
        <begin position="1434"/>
        <end position="1443"/>
    </location>
</feature>
<dbReference type="InterPro" id="IPR011044">
    <property type="entry name" value="Quino_amine_DH_bsu"/>
</dbReference>
<sequence>MSNPLIAQTQDSTKAYSGISLFEDADSLAKGIESGDWASTAMGVVGTALDALSVAMDPFGAALAAGVGWLLEHVGPLKEALNGLTGNADEIKAQSETLGNVSKELTAIASDYTDAVNSDLQSWTGSASDAYRQRAQDLSTSLQAAARGCDGAASGVQKGGEIVAAVRTLVRDIIAQLIGHMISWALQVVLTLGIGLSWVVPQVVEAVAKTATQITKLVTSVVKALKALAPMLKKTGQLFEDVGKGFKGLKGGKVETPPNSKGLSGAPDAPPAKSGGASGGGTKASGYEGAPKDYTPPPGKSGADDGTHASGYEGGGGKDYTPPPGKSGADDGTHAAGFEGGGGKDYSPPPASKSGDDATHASGAGGGGKTEGGAPPPKSGDSTSGEGGGAGGGDLPPTKTPDTGSGTKTSGAGNSRGLPDKPEPPRDRAVGSDDRVCESDPVDIATGDMVMTVLDLVMPGVPELSLERTHISSYRAGRLFGATWASTLDQRLELDDENACYFSADGMILVYPLPGANEAVLPVEGPRLPLVATETGYRLADPAGQVDLEFAAVEGSRPGVFPLVAIEHTGGDRIDFEYGPSGVPAGLTRSDGRAVRLLSEQGRITGLDVVDAAGDTSVTVARFGYNRLGQLTNASNSSGLAAGYDYDVHGRMVGWQDRTGTWYRYVYDADGRCVRTVGPQGYFSGAFAYDRERLITRYSDSLGNVTEYHLNAANQMLRRIDPLGNVTGYVWDRYDRLLERVDPLGRTTAYSYDADGELMSVTRPDGSVVEVVGDDTELTITVRDENRYWSRAYSGDNVPDPLADPLGVSTALSYTEVIDRQNARPAVATTSTGATAAADTRDVFGRATTVLNRSRRQVRLGWTVEGEENLRVHPSGIREARRYDAEGNEVEHVNGAGFTSRTEYGPFGLRTASVDASGARTTYVHDTELRLTTVTNPLGLQWSYRHDAAGRLVEEVDFDGRVLRFDYDRAGQLVRSVNGAGEVTEYVYDRLGNVLERRTPTGTTRYAYDPVGRMVHAAIGDVELQVEYAPDGTLLSETVDGRTVTTTRDENGTTVRRTPSGAESVWSFDAAGNPDAVTVGGHSVRFRHDETGREVVRTIDGRVVVSHAFDNDENLVAQSVRTGETERSRRFSYRRDGFLTGIDDEVAGPTHLVLDAVGRVVELRTPQGSRQYRYDGLGNVVESGEPVAGAATGAHRYARNTLVGAGATAYEHDLQGRVVLRREGDRAWRYTWDAHDRLIGLLTPEGDRWTYRYDPVGRRIGKQRLVPAAGSWRVAETFEFSWSGAQLVEQCHVGESGTRTVTTWEYHPEDDRPILQVGQPSTVDEQFFSIVTDLLGTPTELLDADGATVWRDSGGLWDRAGSATLTPLRFPGQYADSESGLHYNVYRYYDPATGRYLSQDPLGLGPAENPVAYVPNPFADCDPLGLAPTKGKKGACGGGGGGASDRPGASNDASNVPDKKGNKGKGKDTGTSASSSGGKSGNGKLSADKESYNLGDHNGVDVNVDSHQAKHQQGGNSFLGMNPYKGGSGTKFPSNVDESWHQNHMAPKVSDMTKEKTDPIDQRLEDKRADIDERKAQAEHDAKAHAIEERDKLKAQVQADKKAGKDVDVQQVKAKNEALAAERDEKIRKANEDLEKEYQEAVDARNNTVINDYKKVPQDDGIIYDIATTYDPVKGKWTSTYHGNPPDETWWKVHGKNIAKNNPKLTQQ</sequence>
<dbReference type="PANTHER" id="PTHR32305">
    <property type="match status" value="1"/>
</dbReference>
<dbReference type="Gene3D" id="1.20.1260.20">
    <property type="entry name" value="PPE superfamily"/>
    <property type="match status" value="1"/>
</dbReference>
<dbReference type="SUPFAM" id="SSF140453">
    <property type="entry name" value="EsxAB dimer-like"/>
    <property type="match status" value="1"/>
</dbReference>
<proteinExistence type="predicted"/>
<reference evidence="6 7" key="1">
    <citation type="journal article" date="2015" name="Int. J. Syst. Evol. Microbiol.">
        <title>Amycolatopsis rhabdoformis sp. nov., an actinomycete isolated from a tropical forest soil.</title>
        <authorList>
            <person name="Souza W.R."/>
            <person name="Silva R.E."/>
            <person name="Goodfellow M."/>
            <person name="Busarakam K."/>
            <person name="Figueiro F.S."/>
            <person name="Ferreira D."/>
            <person name="Rodrigues-Filho E."/>
            <person name="Moraes L.A.B."/>
            <person name="Zucchi T.D."/>
        </authorList>
    </citation>
    <scope>NUCLEOTIDE SEQUENCE [LARGE SCALE GENOMIC DNA]</scope>
    <source>
        <strain evidence="6 7">NCIMB 14900</strain>
    </source>
</reference>
<feature type="domain" description="DUF6531" evidence="4">
    <location>
        <begin position="440"/>
        <end position="511"/>
    </location>
</feature>
<feature type="compositionally biased region" description="Low complexity" evidence="3">
    <location>
        <begin position="264"/>
        <end position="275"/>
    </location>
</feature>
<dbReference type="NCBIfam" id="TIGR03696">
    <property type="entry name" value="Rhs_assc_core"/>
    <property type="match status" value="1"/>
</dbReference>
<keyword evidence="7" id="KW-1185">Reference proteome</keyword>
<dbReference type="InterPro" id="IPR006530">
    <property type="entry name" value="YD"/>
</dbReference>
<dbReference type="InterPro" id="IPR036689">
    <property type="entry name" value="ESAT-6-like_sf"/>
</dbReference>
<dbReference type="InterPro" id="IPR050708">
    <property type="entry name" value="T6SS_VgrG/RHS"/>
</dbReference>
<dbReference type="Pfam" id="PF05593">
    <property type="entry name" value="RHS_repeat"/>
    <property type="match status" value="3"/>
</dbReference>
<evidence type="ECO:0000256" key="2">
    <source>
        <dbReference type="SAM" id="Coils"/>
    </source>
</evidence>
<feature type="region of interest" description="Disordered" evidence="3">
    <location>
        <begin position="249"/>
        <end position="440"/>
    </location>
</feature>
<dbReference type="EMBL" id="CP142149">
    <property type="protein sequence ID" value="WSE33437.1"/>
    <property type="molecule type" value="Genomic_DNA"/>
</dbReference>
<evidence type="ECO:0000256" key="3">
    <source>
        <dbReference type="SAM" id="MobiDB-lite"/>
    </source>
</evidence>
<dbReference type="InterPro" id="IPR056823">
    <property type="entry name" value="TEN-like_YD-shell"/>
</dbReference>
<feature type="domain" description="Teneurin-like YD-shell" evidence="5">
    <location>
        <begin position="1154"/>
        <end position="1400"/>
    </location>
</feature>
<feature type="region of interest" description="Disordered" evidence="3">
    <location>
        <begin position="1430"/>
        <end position="1608"/>
    </location>
</feature>
<dbReference type="NCBIfam" id="TIGR01643">
    <property type="entry name" value="YD_repeat_2x"/>
    <property type="match status" value="8"/>
</dbReference>
<evidence type="ECO:0000313" key="6">
    <source>
        <dbReference type="EMBL" id="WSE33437.1"/>
    </source>
</evidence>